<evidence type="ECO:0000256" key="1">
    <source>
        <dbReference type="ARBA" id="ARBA00004651"/>
    </source>
</evidence>
<comment type="caution">
    <text evidence="8">The sequence shown here is derived from an EMBL/GenBank/DDBJ whole genome shotgun (WGS) entry which is preliminary data.</text>
</comment>
<dbReference type="PRINTS" id="PR00952">
    <property type="entry name" value="TYPE3IMQPROT"/>
</dbReference>
<evidence type="ECO:0000256" key="7">
    <source>
        <dbReference type="SAM" id="Phobius"/>
    </source>
</evidence>
<reference evidence="8 9" key="1">
    <citation type="submission" date="2024-01" db="EMBL/GenBank/DDBJ databases">
        <title>The diversity of rhizobia nodulating Mimosa spp. in eleven states of Brazil covering several biomes is determined by host plant, location, and edaphic factors.</title>
        <authorList>
            <person name="Rouws L."/>
            <person name="Barauna A."/>
            <person name="Beukes C."/>
            <person name="De Faria S.M."/>
            <person name="Gross E."/>
            <person name="Dos Reis Junior F.B."/>
            <person name="Simon M."/>
            <person name="Maluk M."/>
            <person name="Odee D.W."/>
            <person name="Kenicer G."/>
            <person name="Young J.P.W."/>
            <person name="Reis V.M."/>
            <person name="Zilli J."/>
            <person name="James E.K."/>
        </authorList>
    </citation>
    <scope>NUCLEOTIDE SEQUENCE [LARGE SCALE GENOMIC DNA]</scope>
    <source>
        <strain evidence="8 9">JPY167</strain>
    </source>
</reference>
<keyword evidence="8" id="KW-0969">Cilium</keyword>
<gene>
    <name evidence="8" type="ORF">VSR73_09365</name>
</gene>
<organism evidence="8 9">
    <name type="scientific">Paraburkholderia ferrariae</name>
    <dbReference type="NCBI Taxonomy" id="386056"/>
    <lineage>
        <taxon>Bacteria</taxon>
        <taxon>Pseudomonadati</taxon>
        <taxon>Pseudomonadota</taxon>
        <taxon>Betaproteobacteria</taxon>
        <taxon>Burkholderiales</taxon>
        <taxon>Burkholderiaceae</taxon>
        <taxon>Paraburkholderia</taxon>
    </lineage>
</organism>
<dbReference type="PANTHER" id="PTHR34040">
    <property type="entry name" value="FLAGELLAR BIOSYNTHETIC PROTEIN FLIQ"/>
    <property type="match status" value="1"/>
</dbReference>
<keyword evidence="8" id="KW-0966">Cell projection</keyword>
<evidence type="ECO:0000313" key="8">
    <source>
        <dbReference type="EMBL" id="MEM5421266.1"/>
    </source>
</evidence>
<evidence type="ECO:0000256" key="5">
    <source>
        <dbReference type="ARBA" id="ARBA00022989"/>
    </source>
</evidence>
<sequence length="88" mass="9851">MNMDLALQLMTSLLTSAVKISTPILVAVLVVGLVVSIFQVVTQIQEMSLTYLPKLSIAVVMLLLIGPWMLRQLMSFTIRLWTSIPQMF</sequence>
<comment type="similarity">
    <text evidence="2">Belongs to the FliQ/MopD/SpaQ family.</text>
</comment>
<feature type="transmembrane region" description="Helical" evidence="7">
    <location>
        <begin position="20"/>
        <end position="40"/>
    </location>
</feature>
<dbReference type="Proteomes" id="UP001489897">
    <property type="component" value="Unassembled WGS sequence"/>
</dbReference>
<evidence type="ECO:0000256" key="3">
    <source>
        <dbReference type="ARBA" id="ARBA00022475"/>
    </source>
</evidence>
<proteinExistence type="inferred from homology"/>
<accession>A0ABU9RP27</accession>
<dbReference type="PIRSF" id="PIRSF004669">
    <property type="entry name" value="FliQ"/>
    <property type="match status" value="1"/>
</dbReference>
<keyword evidence="5 7" id="KW-1133">Transmembrane helix</keyword>
<dbReference type="RefSeq" id="WP_342946586.1">
    <property type="nucleotide sequence ID" value="NZ_JAYMRV010000002.1"/>
</dbReference>
<evidence type="ECO:0000256" key="4">
    <source>
        <dbReference type="ARBA" id="ARBA00022692"/>
    </source>
</evidence>
<comment type="subcellular location">
    <subcellularLocation>
        <location evidence="1">Cell membrane</location>
        <topology evidence="1">Multi-pass membrane protein</topology>
    </subcellularLocation>
</comment>
<feature type="transmembrane region" description="Helical" evidence="7">
    <location>
        <begin position="52"/>
        <end position="70"/>
    </location>
</feature>
<evidence type="ECO:0000256" key="6">
    <source>
        <dbReference type="ARBA" id="ARBA00023136"/>
    </source>
</evidence>
<dbReference type="EMBL" id="JAYMRV010000002">
    <property type="protein sequence ID" value="MEM5421266.1"/>
    <property type="molecule type" value="Genomic_DNA"/>
</dbReference>
<keyword evidence="9" id="KW-1185">Reference proteome</keyword>
<keyword evidence="8" id="KW-0282">Flagellum</keyword>
<evidence type="ECO:0000313" key="9">
    <source>
        <dbReference type="Proteomes" id="UP001489897"/>
    </source>
</evidence>
<keyword evidence="3" id="KW-1003">Cell membrane</keyword>
<evidence type="ECO:0000256" key="2">
    <source>
        <dbReference type="ARBA" id="ARBA00006156"/>
    </source>
</evidence>
<keyword evidence="6 7" id="KW-0472">Membrane</keyword>
<keyword evidence="4 7" id="KW-0812">Transmembrane</keyword>
<name>A0ABU9RP27_9BURK</name>
<dbReference type="InterPro" id="IPR002191">
    <property type="entry name" value="Bac_export_3"/>
</dbReference>
<protein>
    <submittedName>
        <fullName evidence="8">Flagellar biosynthetic protein FliQ</fullName>
    </submittedName>
</protein>
<dbReference type="Pfam" id="PF01313">
    <property type="entry name" value="Bac_export_3"/>
    <property type="match status" value="1"/>
</dbReference>
<dbReference type="PANTHER" id="PTHR34040:SF2">
    <property type="entry name" value="FLAGELLAR BIOSYNTHETIC PROTEIN FLIQ"/>
    <property type="match status" value="1"/>
</dbReference>